<protein>
    <submittedName>
        <fullName evidence="1">Uncharacterized protein</fullName>
    </submittedName>
</protein>
<gene>
    <name evidence="1" type="ORF">CDAR_585091</name>
</gene>
<evidence type="ECO:0000313" key="2">
    <source>
        <dbReference type="Proteomes" id="UP001054837"/>
    </source>
</evidence>
<reference evidence="1 2" key="1">
    <citation type="submission" date="2021-06" db="EMBL/GenBank/DDBJ databases">
        <title>Caerostris darwini draft genome.</title>
        <authorList>
            <person name="Kono N."/>
            <person name="Arakawa K."/>
        </authorList>
    </citation>
    <scope>NUCLEOTIDE SEQUENCE [LARGE SCALE GENOMIC DNA]</scope>
</reference>
<name>A0AAV4T6M6_9ARAC</name>
<accession>A0AAV4T6M6</accession>
<comment type="caution">
    <text evidence="1">The sequence shown here is derived from an EMBL/GenBank/DDBJ whole genome shotgun (WGS) entry which is preliminary data.</text>
</comment>
<keyword evidence="2" id="KW-1185">Reference proteome</keyword>
<dbReference type="AlphaFoldDB" id="A0AAV4T6M6"/>
<dbReference type="EMBL" id="BPLQ01008932">
    <property type="protein sequence ID" value="GIY40430.1"/>
    <property type="molecule type" value="Genomic_DNA"/>
</dbReference>
<proteinExistence type="predicted"/>
<dbReference type="Proteomes" id="UP001054837">
    <property type="component" value="Unassembled WGS sequence"/>
</dbReference>
<evidence type="ECO:0000313" key="1">
    <source>
        <dbReference type="EMBL" id="GIY40430.1"/>
    </source>
</evidence>
<sequence length="100" mass="11266">MKLKHRFNRCAALNGISSAVIMVRSQRNLALNYPQPESARIELSRLFSSPATGGDIFRSHQGPRNLPLNYPQPESARIELSRIFPSPASLMPEDPDYRDT</sequence>
<organism evidence="1 2">
    <name type="scientific">Caerostris darwini</name>
    <dbReference type="NCBI Taxonomy" id="1538125"/>
    <lineage>
        <taxon>Eukaryota</taxon>
        <taxon>Metazoa</taxon>
        <taxon>Ecdysozoa</taxon>
        <taxon>Arthropoda</taxon>
        <taxon>Chelicerata</taxon>
        <taxon>Arachnida</taxon>
        <taxon>Araneae</taxon>
        <taxon>Araneomorphae</taxon>
        <taxon>Entelegynae</taxon>
        <taxon>Araneoidea</taxon>
        <taxon>Araneidae</taxon>
        <taxon>Caerostris</taxon>
    </lineage>
</organism>